<dbReference type="GO" id="GO:0032259">
    <property type="term" value="P:methylation"/>
    <property type="evidence" value="ECO:0007669"/>
    <property type="project" value="UniProtKB-KW"/>
</dbReference>
<protein>
    <submittedName>
        <fullName evidence="3">SAM-dependent methyltransferase TehB</fullName>
        <ecNumber evidence="3">2.1.1.-</ecNumber>
    </submittedName>
</protein>
<dbReference type="NCBIfam" id="NF008405">
    <property type="entry name" value="PRK11207.1"/>
    <property type="match status" value="1"/>
</dbReference>
<dbReference type="SUPFAM" id="SSF51197">
    <property type="entry name" value="Clavaminate synthase-like"/>
    <property type="match status" value="1"/>
</dbReference>
<keyword evidence="3" id="KW-0489">Methyltransferase</keyword>
<dbReference type="Pfam" id="PF03848">
    <property type="entry name" value="TehB"/>
    <property type="match status" value="1"/>
</dbReference>
<organism evidence="3 5">
    <name type="scientific">Providencia huaxiensis</name>
    <dbReference type="NCBI Taxonomy" id="2027290"/>
    <lineage>
        <taxon>Bacteria</taxon>
        <taxon>Pseudomonadati</taxon>
        <taxon>Pseudomonadota</taxon>
        <taxon>Gammaproteobacteria</taxon>
        <taxon>Enterobacterales</taxon>
        <taxon>Morganellaceae</taxon>
        <taxon>Providencia</taxon>
    </lineage>
</organism>
<accession>A0A345M2H4</accession>
<dbReference type="Proteomes" id="UP001252207">
    <property type="component" value="Unassembled WGS sequence"/>
</dbReference>
<evidence type="ECO:0000313" key="4">
    <source>
        <dbReference type="EMBL" id="MDT0132924.1"/>
    </source>
</evidence>
<dbReference type="NCBIfam" id="TIGR00477">
    <property type="entry name" value="tehB"/>
    <property type="match status" value="1"/>
</dbReference>
<evidence type="ECO:0000259" key="2">
    <source>
        <dbReference type="Pfam" id="PF09313"/>
    </source>
</evidence>
<dbReference type="Gene3D" id="3.40.50.150">
    <property type="entry name" value="Vaccinia Virus protein VP39"/>
    <property type="match status" value="1"/>
</dbReference>
<reference evidence="3" key="1">
    <citation type="submission" date="2021-03" db="EMBL/GenBank/DDBJ databases">
        <authorList>
            <person name="Stanton E."/>
        </authorList>
    </citation>
    <scope>NUCLEOTIDE SEQUENCE</scope>
    <source>
        <strain evidence="3">2020EL-00113</strain>
    </source>
</reference>
<feature type="domain" description="Tellurite resistance methyltransferase TehB-like" evidence="1">
    <location>
        <begin position="97"/>
        <end position="292"/>
    </location>
</feature>
<dbReference type="Gene3D" id="2.60.120.10">
    <property type="entry name" value="Jelly Rolls"/>
    <property type="match status" value="1"/>
</dbReference>
<reference evidence="4 6" key="2">
    <citation type="submission" date="2022-06" db="EMBL/GenBank/DDBJ databases">
        <title>Chromosome and plasmid sequencings of Enterobacteriales species co-exiting double carbapenemases.</title>
        <authorList>
            <person name="Fu Y."/>
        </authorList>
    </citation>
    <scope>NUCLEOTIDE SEQUENCE [LARGE SCALE GENOMIC DNA]</scope>
    <source>
        <strain evidence="4 6">21030615019</strain>
    </source>
</reference>
<proteinExistence type="predicted"/>
<dbReference type="OrthoDB" id="9804312at2"/>
<evidence type="ECO:0000313" key="6">
    <source>
        <dbReference type="Proteomes" id="UP001252207"/>
    </source>
</evidence>
<name>A0A345M2H4_9GAMM</name>
<dbReference type="KEGG" id="prq:CYG50_22390"/>
<dbReference type="InterPro" id="IPR014710">
    <property type="entry name" value="RmlC-like_jellyroll"/>
</dbReference>
<keyword evidence="3" id="KW-0808">Transferase</keyword>
<feature type="domain" description="TehB/YeaR-like" evidence="2">
    <location>
        <begin position="16"/>
        <end position="95"/>
    </location>
</feature>
<dbReference type="GO" id="GO:0046690">
    <property type="term" value="P:response to tellurium ion"/>
    <property type="evidence" value="ECO:0007669"/>
    <property type="project" value="InterPro"/>
</dbReference>
<sequence length="296" mass="33959">MQLIGGDDMNDLVCYKTMPVWNKNSLPLMFQERHNTKEDTYAQLKVLKGSLDFIIFNEDGSEQHFTFDIHNQPPIIEPQVWHRISACSDDMECQLDFLCKSELKFYKEHGLTTPHSEVRYLCENHLSKPCKTLDLGSGRGRNSFYLALQGYDVTSVDINPQHIQAIDFVKKQAGVENIHTAVYDINSHQIQEDYELIISTVVLMFLQREKIANVITNMQEHTLPGGVNVIVCAVETPDAPLDLVPFKCFLKPGELEGYYKDWDILKYNENPGHLHRTDSQGNRIKLNFATLIAKKK</sequence>
<comment type="caution">
    <text evidence="3">The sequence shown here is derived from an EMBL/GenBank/DDBJ whole genome shotgun (WGS) entry which is preliminary data.</text>
</comment>
<dbReference type="RefSeq" id="WP_102137360.1">
    <property type="nucleotide sequence ID" value="NZ_CP031123.2"/>
</dbReference>
<dbReference type="InterPro" id="IPR015392">
    <property type="entry name" value="TehB/YeaR-like_dom"/>
</dbReference>
<dbReference type="NCBIfam" id="NF008992">
    <property type="entry name" value="PRK12335.1"/>
    <property type="match status" value="1"/>
</dbReference>
<dbReference type="InterPro" id="IPR004537">
    <property type="entry name" value="Tellurite-R_MeTrfase_TehB"/>
</dbReference>
<dbReference type="EC" id="2.1.1.-" evidence="3"/>
<dbReference type="Proteomes" id="UP000674270">
    <property type="component" value="Unassembled WGS sequence"/>
</dbReference>
<dbReference type="EMBL" id="JAGKLY010000004">
    <property type="protein sequence ID" value="MBQ0269079.1"/>
    <property type="molecule type" value="Genomic_DNA"/>
</dbReference>
<dbReference type="PIRSF" id="PIRSF005215">
    <property type="entry name" value="TehB"/>
    <property type="match status" value="1"/>
</dbReference>
<evidence type="ECO:0000313" key="5">
    <source>
        <dbReference type="Proteomes" id="UP000674270"/>
    </source>
</evidence>
<dbReference type="Pfam" id="PF09313">
    <property type="entry name" value="TehB-like"/>
    <property type="match status" value="1"/>
</dbReference>
<dbReference type="InterPro" id="IPR029063">
    <property type="entry name" value="SAM-dependent_MTases_sf"/>
</dbReference>
<evidence type="ECO:0000313" key="3">
    <source>
        <dbReference type="EMBL" id="MBQ0269079.1"/>
    </source>
</evidence>
<dbReference type="AlphaFoldDB" id="A0A345M2H4"/>
<dbReference type="EMBL" id="JANAVW010000001">
    <property type="protein sequence ID" value="MDT0132924.1"/>
    <property type="molecule type" value="Genomic_DNA"/>
</dbReference>
<dbReference type="GO" id="GO:0008757">
    <property type="term" value="F:S-adenosylmethionine-dependent methyltransferase activity"/>
    <property type="evidence" value="ECO:0007669"/>
    <property type="project" value="InterPro"/>
</dbReference>
<dbReference type="GeneID" id="89489305"/>
<dbReference type="GO" id="GO:0005737">
    <property type="term" value="C:cytoplasm"/>
    <property type="evidence" value="ECO:0007669"/>
    <property type="project" value="InterPro"/>
</dbReference>
<dbReference type="CDD" id="cd02440">
    <property type="entry name" value="AdoMet_MTases"/>
    <property type="match status" value="1"/>
</dbReference>
<dbReference type="InterPro" id="IPR015985">
    <property type="entry name" value="TehB-like_dom"/>
</dbReference>
<dbReference type="SUPFAM" id="SSF53335">
    <property type="entry name" value="S-adenosyl-L-methionine-dependent methyltransferases"/>
    <property type="match status" value="1"/>
</dbReference>
<gene>
    <name evidence="3" type="primary">tehB</name>
    <name evidence="3" type="ORF">J7T18_12295</name>
    <name evidence="4" type="ORF">NLX89_06150</name>
</gene>
<evidence type="ECO:0000259" key="1">
    <source>
        <dbReference type="Pfam" id="PF03848"/>
    </source>
</evidence>
<keyword evidence="6" id="KW-1185">Reference proteome</keyword>
<dbReference type="InterPro" id="IPR014431">
    <property type="entry name" value="Tellurite-R_TehB-2"/>
</dbReference>